<dbReference type="Gene3D" id="3.90.226.10">
    <property type="entry name" value="2-enoyl-CoA Hydratase, Chain A, domain 1"/>
    <property type="match status" value="2"/>
</dbReference>
<dbReference type="AlphaFoldDB" id="A0A810QCW4"/>
<organism evidence="4 5">
    <name type="scientific">Pusillibacter faecalis</name>
    <dbReference type="NCBI Taxonomy" id="2714358"/>
    <lineage>
        <taxon>Bacteria</taxon>
        <taxon>Bacillati</taxon>
        <taxon>Bacillota</taxon>
        <taxon>Clostridia</taxon>
        <taxon>Eubacteriales</taxon>
        <taxon>Oscillospiraceae</taxon>
        <taxon>Pusillibacter</taxon>
    </lineage>
</organism>
<evidence type="ECO:0000256" key="2">
    <source>
        <dbReference type="SAM" id="SignalP"/>
    </source>
</evidence>
<feature type="signal peptide" evidence="2">
    <location>
        <begin position="1"/>
        <end position="26"/>
    </location>
</feature>
<dbReference type="EMBL" id="AP023420">
    <property type="protein sequence ID" value="BCK84405.1"/>
    <property type="molecule type" value="Genomic_DNA"/>
</dbReference>
<evidence type="ECO:0000259" key="3">
    <source>
        <dbReference type="PROSITE" id="PS51272"/>
    </source>
</evidence>
<feature type="domain" description="SLH" evidence="3">
    <location>
        <begin position="449"/>
        <end position="512"/>
    </location>
</feature>
<keyword evidence="2" id="KW-0732">Signal</keyword>
<protein>
    <recommendedName>
        <fullName evidence="3">SLH domain-containing protein</fullName>
    </recommendedName>
</protein>
<dbReference type="InterPro" id="IPR029045">
    <property type="entry name" value="ClpP/crotonase-like_dom_sf"/>
</dbReference>
<accession>A0A810QCW4</accession>
<evidence type="ECO:0000256" key="1">
    <source>
        <dbReference type="ARBA" id="ARBA00022737"/>
    </source>
</evidence>
<dbReference type="Proteomes" id="UP000679848">
    <property type="component" value="Chromosome"/>
</dbReference>
<sequence length="564" mass="60837">MYWKMLQKTGVLGLAAALVLGMGAQAAEAPSARQEDLDALYQNLEARHPDLFANTPEAEFLERKAEIESRLTTESDVDFLFDLQSLTALAGDSHTSIQVAGSVVEQLSAYPMVLSWRDGRWYLTTAPAEQKALLGMEVTALNGRDMDQVVEAFGEVLSADNPVKLRRQYRQVCNVEDYYVYLGLAKPGEPLKLTLEDGETRSITAVPYHSLGETEIAQLGAQVSMPATAAREQAYWSQALNPNTYYIQYNTCQEDPELPMETFASQVQDDLNTGNYSRVLIDLRNNGGGSDGVIWPLLNVLREAMDEGAEVVGLIGEATFSSAIINAVELQEMGAVLAGEAASGSVDHFGSVSGFTLPNSGIRVGVSSKYIDLGTLLDADAGRGVVSLEPDVELPQTMADTLAGKDTAVEWLLAHPERLAQQEWPNAPLTRGRFVGLLYEAAGSPVQTPEAVFPDMLGVEWYLDAMIWSANAGVARGTADGSFAASRAISWQEAAVFLTRTVQALGWTPETVRTAPLPAVLSKGAWDQEALQSAWAWGLLPENADSTPTRAQGEAMAAALQELG</sequence>
<name>A0A810QCW4_9FIRM</name>
<dbReference type="Pfam" id="PF00395">
    <property type="entry name" value="SLH"/>
    <property type="match status" value="1"/>
</dbReference>
<feature type="chain" id="PRO_5032638766" description="SLH domain-containing protein" evidence="2">
    <location>
        <begin position="27"/>
        <end position="564"/>
    </location>
</feature>
<dbReference type="SUPFAM" id="SSF52096">
    <property type="entry name" value="ClpP/crotonase"/>
    <property type="match status" value="1"/>
</dbReference>
<gene>
    <name evidence="4" type="ORF">MM59RIKEN_17240</name>
</gene>
<dbReference type="PROSITE" id="PS51272">
    <property type="entry name" value="SLH"/>
    <property type="match status" value="1"/>
</dbReference>
<keyword evidence="1" id="KW-0677">Repeat</keyword>
<proteinExistence type="predicted"/>
<dbReference type="RefSeq" id="WP_213543128.1">
    <property type="nucleotide sequence ID" value="NZ_AP023420.1"/>
</dbReference>
<dbReference type="KEGG" id="pfaa:MM59RIKEN_17240"/>
<evidence type="ECO:0000313" key="4">
    <source>
        <dbReference type="EMBL" id="BCK84405.1"/>
    </source>
</evidence>
<reference evidence="4" key="1">
    <citation type="submission" date="2020-09" db="EMBL/GenBank/DDBJ databases">
        <title>New species isolated from human feces.</title>
        <authorList>
            <person name="Kitahara M."/>
            <person name="Shigeno Y."/>
            <person name="Shime M."/>
            <person name="Matsumoto Y."/>
            <person name="Nakamura S."/>
            <person name="Motooka D."/>
            <person name="Fukuoka S."/>
            <person name="Nishikawa H."/>
            <person name="Benno Y."/>
        </authorList>
    </citation>
    <scope>NUCLEOTIDE SEQUENCE</scope>
    <source>
        <strain evidence="4">MM59</strain>
    </source>
</reference>
<keyword evidence="5" id="KW-1185">Reference proteome</keyword>
<dbReference type="InterPro" id="IPR001119">
    <property type="entry name" value="SLH_dom"/>
</dbReference>
<evidence type="ECO:0000313" key="5">
    <source>
        <dbReference type="Proteomes" id="UP000679848"/>
    </source>
</evidence>